<dbReference type="Pfam" id="PF00571">
    <property type="entry name" value="CBS"/>
    <property type="match status" value="2"/>
</dbReference>
<feature type="domain" description="CBS" evidence="4">
    <location>
        <begin position="95"/>
        <end position="152"/>
    </location>
</feature>
<dbReference type="Pfam" id="PF04972">
    <property type="entry name" value="BON"/>
    <property type="match status" value="1"/>
</dbReference>
<dbReference type="PANTHER" id="PTHR43080">
    <property type="entry name" value="CBS DOMAIN-CONTAINING PROTEIN CBSX3, MITOCHONDRIAL"/>
    <property type="match status" value="1"/>
</dbReference>
<dbReference type="InterPro" id="IPR000644">
    <property type="entry name" value="CBS_dom"/>
</dbReference>
<reference evidence="5 6" key="1">
    <citation type="submission" date="2023-07" db="EMBL/GenBank/DDBJ databases">
        <title>Sequencing the genomes of 1000 actinobacteria strains.</title>
        <authorList>
            <person name="Klenk H.-P."/>
        </authorList>
    </citation>
    <scope>NUCLEOTIDE SEQUENCE [LARGE SCALE GENOMIC DNA]</scope>
    <source>
        <strain evidence="5 6">DSM 46740</strain>
    </source>
</reference>
<dbReference type="InterPro" id="IPR007055">
    <property type="entry name" value="BON_dom"/>
</dbReference>
<dbReference type="InterPro" id="IPR046342">
    <property type="entry name" value="CBS_dom_sf"/>
</dbReference>
<protein>
    <submittedName>
        <fullName evidence="5">CBS-domain-containing membrane protein</fullName>
    </submittedName>
</protein>
<name>A0ABT9QA70_9ACTN</name>
<gene>
    <name evidence="5" type="ORF">J2853_002873</name>
</gene>
<dbReference type="PROSITE" id="PS51371">
    <property type="entry name" value="CBS"/>
    <property type="match status" value="2"/>
</dbReference>
<evidence type="ECO:0000259" key="3">
    <source>
        <dbReference type="PROSITE" id="PS50914"/>
    </source>
</evidence>
<comment type="caution">
    <text evidence="5">The sequence shown here is derived from an EMBL/GenBank/DDBJ whole genome shotgun (WGS) entry which is preliminary data.</text>
</comment>
<dbReference type="CDD" id="cd04586">
    <property type="entry name" value="CBS_pair_BON_assoc"/>
    <property type="match status" value="1"/>
</dbReference>
<dbReference type="InterPro" id="IPR017080">
    <property type="entry name" value="UCP036990_CBS_BON"/>
</dbReference>
<organism evidence="5 6">
    <name type="scientific">Streptosporangium lutulentum</name>
    <dbReference type="NCBI Taxonomy" id="1461250"/>
    <lineage>
        <taxon>Bacteria</taxon>
        <taxon>Bacillati</taxon>
        <taxon>Actinomycetota</taxon>
        <taxon>Actinomycetes</taxon>
        <taxon>Streptosporangiales</taxon>
        <taxon>Streptosporangiaceae</taxon>
        <taxon>Streptosporangium</taxon>
    </lineage>
</organism>
<evidence type="ECO:0000259" key="4">
    <source>
        <dbReference type="PROSITE" id="PS51371"/>
    </source>
</evidence>
<dbReference type="Gene3D" id="3.30.1340.30">
    <property type="match status" value="1"/>
</dbReference>
<proteinExistence type="predicted"/>
<dbReference type="PIRSF" id="PIRSF036990">
    <property type="entry name" value="UCP036990_CBS_BON"/>
    <property type="match status" value="1"/>
</dbReference>
<accession>A0ABT9QA70</accession>
<feature type="domain" description="BON" evidence="3">
    <location>
        <begin position="148"/>
        <end position="217"/>
    </location>
</feature>
<dbReference type="PANTHER" id="PTHR43080:SF29">
    <property type="entry name" value="OS02G0818000 PROTEIN"/>
    <property type="match status" value="1"/>
</dbReference>
<dbReference type="Proteomes" id="UP001225356">
    <property type="component" value="Unassembled WGS sequence"/>
</dbReference>
<dbReference type="InterPro" id="IPR051257">
    <property type="entry name" value="Diverse_CBS-Domain"/>
</dbReference>
<dbReference type="RefSeq" id="WP_307557961.1">
    <property type="nucleotide sequence ID" value="NZ_JAUSQU010000001.1"/>
</dbReference>
<feature type="domain" description="CBS" evidence="4">
    <location>
        <begin position="10"/>
        <end position="70"/>
    </location>
</feature>
<evidence type="ECO:0000256" key="1">
    <source>
        <dbReference type="ARBA" id="ARBA00023122"/>
    </source>
</evidence>
<dbReference type="EMBL" id="JAUSQU010000001">
    <property type="protein sequence ID" value="MDP9843662.1"/>
    <property type="molecule type" value="Genomic_DNA"/>
</dbReference>
<sequence length="226" mass="24870">MHHVTVKDVMTCRVISVGENTCFKDIVQVLLTHAVSALPVVDDDGHVVGVVSEADLLHKEELREPFLGESYQPHASSGREFCVDRAKGEAARELMSAPAITVSMDDSVVAAGRLMEGSGVKRLPVVDVHGRLVGVVSRCDLLKVFIRSDRDIEREVRVDVLVRSLWMDTSRVQVAVKDGVVTLSGRMALRKDAQIAVWMTRQVNGVVDVIDALTWDRDNTPTGERC</sequence>
<keyword evidence="1 2" id="KW-0129">CBS domain</keyword>
<evidence type="ECO:0000256" key="2">
    <source>
        <dbReference type="PROSITE-ProRule" id="PRU00703"/>
    </source>
</evidence>
<evidence type="ECO:0000313" key="5">
    <source>
        <dbReference type="EMBL" id="MDP9843662.1"/>
    </source>
</evidence>
<dbReference type="Gene3D" id="3.10.580.10">
    <property type="entry name" value="CBS-domain"/>
    <property type="match status" value="1"/>
</dbReference>
<dbReference type="PROSITE" id="PS50914">
    <property type="entry name" value="BON"/>
    <property type="match status" value="1"/>
</dbReference>
<dbReference type="SUPFAM" id="SSF54631">
    <property type="entry name" value="CBS-domain pair"/>
    <property type="match status" value="1"/>
</dbReference>
<dbReference type="SMART" id="SM00116">
    <property type="entry name" value="CBS"/>
    <property type="match status" value="2"/>
</dbReference>
<evidence type="ECO:0000313" key="6">
    <source>
        <dbReference type="Proteomes" id="UP001225356"/>
    </source>
</evidence>
<keyword evidence="6" id="KW-1185">Reference proteome</keyword>